<protein>
    <submittedName>
        <fullName evidence="2">Uncharacterized protein</fullName>
    </submittedName>
</protein>
<feature type="transmembrane region" description="Helical" evidence="1">
    <location>
        <begin position="228"/>
        <end position="252"/>
    </location>
</feature>
<dbReference type="AlphaFoldDB" id="A0A0C2XPE6"/>
<feature type="transmembrane region" description="Helical" evidence="1">
    <location>
        <begin position="186"/>
        <end position="208"/>
    </location>
</feature>
<feature type="transmembrane region" description="Helical" evidence="1">
    <location>
        <begin position="20"/>
        <end position="47"/>
    </location>
</feature>
<organism evidence="2 3">
    <name type="scientific">Amanita muscaria (strain Koide BX008)</name>
    <dbReference type="NCBI Taxonomy" id="946122"/>
    <lineage>
        <taxon>Eukaryota</taxon>
        <taxon>Fungi</taxon>
        <taxon>Dikarya</taxon>
        <taxon>Basidiomycota</taxon>
        <taxon>Agaricomycotina</taxon>
        <taxon>Agaricomycetes</taxon>
        <taxon>Agaricomycetidae</taxon>
        <taxon>Agaricales</taxon>
        <taxon>Pluteineae</taxon>
        <taxon>Amanitaceae</taxon>
        <taxon>Amanita</taxon>
    </lineage>
</organism>
<accession>A0A0C2XPE6</accession>
<keyword evidence="3" id="KW-1185">Reference proteome</keyword>
<evidence type="ECO:0000313" key="2">
    <source>
        <dbReference type="EMBL" id="KIL71476.1"/>
    </source>
</evidence>
<evidence type="ECO:0000256" key="1">
    <source>
        <dbReference type="SAM" id="Phobius"/>
    </source>
</evidence>
<dbReference type="Proteomes" id="UP000054549">
    <property type="component" value="Unassembled WGS sequence"/>
</dbReference>
<keyword evidence="1" id="KW-1133">Transmembrane helix</keyword>
<dbReference type="EMBL" id="KN818222">
    <property type="protein sequence ID" value="KIL71476.1"/>
    <property type="molecule type" value="Genomic_DNA"/>
</dbReference>
<feature type="non-terminal residue" evidence="2">
    <location>
        <position position="294"/>
    </location>
</feature>
<feature type="transmembrane region" description="Helical" evidence="1">
    <location>
        <begin position="59"/>
        <end position="83"/>
    </location>
</feature>
<dbReference type="InParanoid" id="A0A0C2XPE6"/>
<name>A0A0C2XPE6_AMAMK</name>
<evidence type="ECO:0000313" key="3">
    <source>
        <dbReference type="Proteomes" id="UP000054549"/>
    </source>
</evidence>
<proteinExistence type="predicted"/>
<reference evidence="2 3" key="1">
    <citation type="submission" date="2014-04" db="EMBL/GenBank/DDBJ databases">
        <title>Evolutionary Origins and Diversification of the Mycorrhizal Mutualists.</title>
        <authorList>
            <consortium name="DOE Joint Genome Institute"/>
            <consortium name="Mycorrhizal Genomics Consortium"/>
            <person name="Kohler A."/>
            <person name="Kuo A."/>
            <person name="Nagy L.G."/>
            <person name="Floudas D."/>
            <person name="Copeland A."/>
            <person name="Barry K.W."/>
            <person name="Cichocki N."/>
            <person name="Veneault-Fourrey C."/>
            <person name="LaButti K."/>
            <person name="Lindquist E.A."/>
            <person name="Lipzen A."/>
            <person name="Lundell T."/>
            <person name="Morin E."/>
            <person name="Murat C."/>
            <person name="Riley R."/>
            <person name="Ohm R."/>
            <person name="Sun H."/>
            <person name="Tunlid A."/>
            <person name="Henrissat B."/>
            <person name="Grigoriev I.V."/>
            <person name="Hibbett D.S."/>
            <person name="Martin F."/>
        </authorList>
    </citation>
    <scope>NUCLEOTIDE SEQUENCE [LARGE SCALE GENOMIC DNA]</scope>
    <source>
        <strain evidence="2 3">Koide BX008</strain>
    </source>
</reference>
<feature type="transmembrane region" description="Helical" evidence="1">
    <location>
        <begin position="141"/>
        <end position="166"/>
    </location>
</feature>
<dbReference type="OrthoDB" id="2641762at2759"/>
<feature type="transmembrane region" description="Helical" evidence="1">
    <location>
        <begin position="110"/>
        <end position="129"/>
    </location>
</feature>
<keyword evidence="1" id="KW-0472">Membrane</keyword>
<dbReference type="HOGENOM" id="CLU_044614_0_2_1"/>
<feature type="transmembrane region" description="Helical" evidence="1">
    <location>
        <begin position="258"/>
        <end position="276"/>
    </location>
</feature>
<sequence length="294" mass="32668">IPMPYYGPIEDSDTIFFERTFLGGGFVGGVGYGIQMVLYTHCALYLWRELRRRKAIFAVLLAYITLLLSLQSVVVSAATWTVVDAYVNHQDYSGGPWDWFLATQYLPEDVLFISSLFILTFLSDLLVLWRCWVIWSSSGKAVASLVTAFPILILLASFALGTTWCLRSSEPGSSLYSDIPMTFGTAYYMTSLCVNIVVTILIVLRLLVHRRSVLRSLPPEHAKHYLSLATVFIESASLYTISALGFIISYAANHPINQFFLAVSGTCQQISGYLIILRVAQGTAWNANTPAVTT</sequence>
<keyword evidence="1" id="KW-0812">Transmembrane</keyword>
<gene>
    <name evidence="2" type="ORF">M378DRAFT_32179</name>
</gene>
<feature type="non-terminal residue" evidence="2">
    <location>
        <position position="1"/>
    </location>
</feature>